<evidence type="ECO:0000313" key="1">
    <source>
        <dbReference type="EMBL" id="KAG0412036.1"/>
    </source>
</evidence>
<keyword evidence="2" id="KW-1185">Reference proteome</keyword>
<accession>A0AC60NY75</accession>
<sequence>DYPSGSVRAVLVLRGLGSLLNNDIILLNSDLLIVAFLPPLKGATGNLTSFFDVTMNYKQESKLSATALECGSVWNSTWLWSRENCRLVSQSGRTATCRCQQSGNVAALLHKNWLKEKSIPPPRVSIVMLGGCVICLGAVVLTFVIYVCNLRKDISESSIIKMNLLISVAFIQIVYIAGVQATSIREVCYSVAIVLHYLFLVASFWMLSYGIHLYRRLRSSAALAPSVPPSARLLRPRTRDYCLLSWALPGALVVLSFVVNPRGYEIRRYCWLSIQRGMLLSFIVPISILIVVNTTLMVLVLRCFFAQRPVTHKTDIDKIRCSLRAGVVLLPLLAVNWFFGVLSLENTSTAIFEGVFACTNSLLGIFIFVFYCAANPEIHYTWNLAGWIKTQSQKRPKSGAIKLKKSSTFSSHGRQSCTVSPTDDAARSDVQPLLFASAAPSEDLPSSSSTTFPPGLRNAPVCRHWTLVCHTSSATAVGRVERTASEMRRQ</sequence>
<comment type="caution">
    <text evidence="1">The sequence shown here is derived from an EMBL/GenBank/DDBJ whole genome shotgun (WGS) entry which is preliminary data.</text>
</comment>
<gene>
    <name evidence="1" type="ORF">HPB47_010832</name>
</gene>
<reference evidence="1 2" key="1">
    <citation type="journal article" date="2020" name="Cell">
        <title>Large-Scale Comparative Analyses of Tick Genomes Elucidate Their Genetic Diversity and Vector Capacities.</title>
        <authorList>
            <consortium name="Tick Genome and Microbiome Consortium (TIGMIC)"/>
            <person name="Jia N."/>
            <person name="Wang J."/>
            <person name="Shi W."/>
            <person name="Du L."/>
            <person name="Sun Y."/>
            <person name="Zhan W."/>
            <person name="Jiang J.F."/>
            <person name="Wang Q."/>
            <person name="Zhang B."/>
            <person name="Ji P."/>
            <person name="Bell-Sakyi L."/>
            <person name="Cui X.M."/>
            <person name="Yuan T.T."/>
            <person name="Jiang B.G."/>
            <person name="Yang W.F."/>
            <person name="Lam T.T."/>
            <person name="Chang Q.C."/>
            <person name="Ding S.J."/>
            <person name="Wang X.J."/>
            <person name="Zhu J.G."/>
            <person name="Ruan X.D."/>
            <person name="Zhao L."/>
            <person name="Wei J.T."/>
            <person name="Ye R.Z."/>
            <person name="Que T.C."/>
            <person name="Du C.H."/>
            <person name="Zhou Y.H."/>
            <person name="Cheng J.X."/>
            <person name="Dai P.F."/>
            <person name="Guo W.B."/>
            <person name="Han X.H."/>
            <person name="Huang E.J."/>
            <person name="Li L.F."/>
            <person name="Wei W."/>
            <person name="Gao Y.C."/>
            <person name="Liu J.Z."/>
            <person name="Shao H.Z."/>
            <person name="Wang X."/>
            <person name="Wang C.C."/>
            <person name="Yang T.C."/>
            <person name="Huo Q.B."/>
            <person name="Li W."/>
            <person name="Chen H.Y."/>
            <person name="Chen S.E."/>
            <person name="Zhou L.G."/>
            <person name="Ni X.B."/>
            <person name="Tian J.H."/>
            <person name="Sheng Y."/>
            <person name="Liu T."/>
            <person name="Pan Y.S."/>
            <person name="Xia L.Y."/>
            <person name="Li J."/>
            <person name="Zhao F."/>
            <person name="Cao W.C."/>
        </authorList>
    </citation>
    <scope>NUCLEOTIDE SEQUENCE [LARGE SCALE GENOMIC DNA]</scope>
    <source>
        <strain evidence="1">Iper-2018</strain>
    </source>
</reference>
<evidence type="ECO:0000313" key="2">
    <source>
        <dbReference type="Proteomes" id="UP000805193"/>
    </source>
</evidence>
<dbReference type="Proteomes" id="UP000805193">
    <property type="component" value="Unassembled WGS sequence"/>
</dbReference>
<name>A0AC60NY75_IXOPE</name>
<proteinExistence type="predicted"/>
<dbReference type="EMBL" id="JABSTQ010011380">
    <property type="protein sequence ID" value="KAG0412036.1"/>
    <property type="molecule type" value="Genomic_DNA"/>
</dbReference>
<protein>
    <submittedName>
        <fullName evidence="1">Uncharacterized protein</fullName>
    </submittedName>
</protein>
<organism evidence="1 2">
    <name type="scientific">Ixodes persulcatus</name>
    <name type="common">Taiga tick</name>
    <dbReference type="NCBI Taxonomy" id="34615"/>
    <lineage>
        <taxon>Eukaryota</taxon>
        <taxon>Metazoa</taxon>
        <taxon>Ecdysozoa</taxon>
        <taxon>Arthropoda</taxon>
        <taxon>Chelicerata</taxon>
        <taxon>Arachnida</taxon>
        <taxon>Acari</taxon>
        <taxon>Parasitiformes</taxon>
        <taxon>Ixodida</taxon>
        <taxon>Ixodoidea</taxon>
        <taxon>Ixodidae</taxon>
        <taxon>Ixodinae</taxon>
        <taxon>Ixodes</taxon>
    </lineage>
</organism>
<feature type="non-terminal residue" evidence="1">
    <location>
        <position position="1"/>
    </location>
</feature>